<protein>
    <submittedName>
        <fullName evidence="1">Uncharacterized protein</fullName>
    </submittedName>
</protein>
<proteinExistence type="predicted"/>
<gene>
    <name evidence="1" type="ORF">L2E82_08409</name>
</gene>
<sequence length="243" mass="28165">MAPSSVVVTVDKPTNISLVELDDSETSVFLEKQKTASTKQFFSWRLLLKAQRILSFFPWLAMGFSKTFVSVKKRIALSDSSKDEVKYKEQIMYRFIRVFLAIYSVALMSSMKAQLNRLNLGTTVILPDRIFSSVLMSRTGVLPWTLRWLEEIERKQYEMMTSQVALEQLHQKYRLLKTENEMFKTGTANLKIKVIDLETEEENNSLINHNDELSRKLRRTDDILCRVIEELANLRAKSGEALL</sequence>
<name>A0ACB9G6F6_CICIN</name>
<accession>A0ACB9G6F6</accession>
<evidence type="ECO:0000313" key="1">
    <source>
        <dbReference type="EMBL" id="KAI3778999.1"/>
    </source>
</evidence>
<dbReference type="Proteomes" id="UP001055811">
    <property type="component" value="Linkage Group LG02"/>
</dbReference>
<comment type="caution">
    <text evidence="1">The sequence shown here is derived from an EMBL/GenBank/DDBJ whole genome shotgun (WGS) entry which is preliminary data.</text>
</comment>
<reference evidence="2" key="1">
    <citation type="journal article" date="2022" name="Mol. Ecol. Resour.">
        <title>The genomes of chicory, endive, great burdock and yacon provide insights into Asteraceae palaeo-polyploidization history and plant inulin production.</title>
        <authorList>
            <person name="Fan W."/>
            <person name="Wang S."/>
            <person name="Wang H."/>
            <person name="Wang A."/>
            <person name="Jiang F."/>
            <person name="Liu H."/>
            <person name="Zhao H."/>
            <person name="Xu D."/>
            <person name="Zhang Y."/>
        </authorList>
    </citation>
    <scope>NUCLEOTIDE SEQUENCE [LARGE SCALE GENOMIC DNA]</scope>
    <source>
        <strain evidence="2">cv. Punajuju</strain>
    </source>
</reference>
<reference evidence="1 2" key="2">
    <citation type="journal article" date="2022" name="Mol. Ecol. Resour.">
        <title>The genomes of chicory, endive, great burdock and yacon provide insights into Asteraceae paleo-polyploidization history and plant inulin production.</title>
        <authorList>
            <person name="Fan W."/>
            <person name="Wang S."/>
            <person name="Wang H."/>
            <person name="Wang A."/>
            <person name="Jiang F."/>
            <person name="Liu H."/>
            <person name="Zhao H."/>
            <person name="Xu D."/>
            <person name="Zhang Y."/>
        </authorList>
    </citation>
    <scope>NUCLEOTIDE SEQUENCE [LARGE SCALE GENOMIC DNA]</scope>
    <source>
        <strain evidence="2">cv. Punajuju</strain>
        <tissue evidence="1">Leaves</tissue>
    </source>
</reference>
<dbReference type="EMBL" id="CM042010">
    <property type="protein sequence ID" value="KAI3778999.1"/>
    <property type="molecule type" value="Genomic_DNA"/>
</dbReference>
<keyword evidence="2" id="KW-1185">Reference proteome</keyword>
<evidence type="ECO:0000313" key="2">
    <source>
        <dbReference type="Proteomes" id="UP001055811"/>
    </source>
</evidence>
<organism evidence="1 2">
    <name type="scientific">Cichorium intybus</name>
    <name type="common">Chicory</name>
    <dbReference type="NCBI Taxonomy" id="13427"/>
    <lineage>
        <taxon>Eukaryota</taxon>
        <taxon>Viridiplantae</taxon>
        <taxon>Streptophyta</taxon>
        <taxon>Embryophyta</taxon>
        <taxon>Tracheophyta</taxon>
        <taxon>Spermatophyta</taxon>
        <taxon>Magnoliopsida</taxon>
        <taxon>eudicotyledons</taxon>
        <taxon>Gunneridae</taxon>
        <taxon>Pentapetalae</taxon>
        <taxon>asterids</taxon>
        <taxon>campanulids</taxon>
        <taxon>Asterales</taxon>
        <taxon>Asteraceae</taxon>
        <taxon>Cichorioideae</taxon>
        <taxon>Cichorieae</taxon>
        <taxon>Cichoriinae</taxon>
        <taxon>Cichorium</taxon>
    </lineage>
</organism>